<keyword evidence="5" id="KW-0812">Transmembrane</keyword>
<keyword evidence="8" id="KW-1185">Reference proteome</keyword>
<dbReference type="InterPro" id="IPR011712">
    <property type="entry name" value="Sig_transdc_His_kin_sub3_dim/P"/>
</dbReference>
<evidence type="ECO:0000313" key="7">
    <source>
        <dbReference type="EMBL" id="MFC7217246.1"/>
    </source>
</evidence>
<evidence type="ECO:0000256" key="2">
    <source>
        <dbReference type="ARBA" id="ARBA00022777"/>
    </source>
</evidence>
<feature type="transmembrane region" description="Helical" evidence="5">
    <location>
        <begin position="95"/>
        <end position="115"/>
    </location>
</feature>
<evidence type="ECO:0000256" key="1">
    <source>
        <dbReference type="ARBA" id="ARBA00022679"/>
    </source>
</evidence>
<dbReference type="Gene3D" id="1.20.5.1930">
    <property type="match status" value="1"/>
</dbReference>
<accession>A0ABW2GC32</accession>
<dbReference type="GO" id="GO:0016301">
    <property type="term" value="F:kinase activity"/>
    <property type="evidence" value="ECO:0007669"/>
    <property type="project" value="UniProtKB-KW"/>
</dbReference>
<sequence>MPPPAAPLTAFDAGRHDPDDDSAATAPTLRLQVSALQAMCRQILGLRLVMTALSAPLALGGARPGPATWLVAAAVLATFMGGYAGFRDWERVGPLLLRHPWLLAADMLLGSLLLITATPRSGIAFVCLCTPLLAGLGYGWRVAALFAAAQGFLILLAEGAVPGPVSPATAVLLPGLCVVAGALGVTLRNLLLRFGAASEALTETRARLAVDRAVADERARLAREMHDSVAKTLHGVALAADGLAARAGDPRTDHAAVASQADLVARAARRAAAESRELLADLRRQSEQAATATDLTAELRAATEDFSRRGDPPAEFRLAGLSAQGAALPAVPHAVARQLTVIVGECLENARRHARASHVVVEAGLVPQTGLLRISVLDDGRGLPAGLDLRQLREAGHFGLVGVVERALSVGARIRLGRGRTDSGTEVRLDLPLAALTPAPSAAPAATPTQGDRP</sequence>
<keyword evidence="5" id="KW-0472">Membrane</keyword>
<feature type="transmembrane region" description="Helical" evidence="5">
    <location>
        <begin position="44"/>
        <end position="62"/>
    </location>
</feature>
<organism evidence="7 8">
    <name type="scientific">Streptomyces polyrhachis</name>
    <dbReference type="NCBI Taxonomy" id="1282885"/>
    <lineage>
        <taxon>Bacteria</taxon>
        <taxon>Bacillati</taxon>
        <taxon>Actinomycetota</taxon>
        <taxon>Actinomycetes</taxon>
        <taxon>Kitasatosporales</taxon>
        <taxon>Streptomycetaceae</taxon>
        <taxon>Streptomyces</taxon>
    </lineage>
</organism>
<dbReference type="Gene3D" id="3.30.565.10">
    <property type="entry name" value="Histidine kinase-like ATPase, C-terminal domain"/>
    <property type="match status" value="1"/>
</dbReference>
<protein>
    <submittedName>
        <fullName evidence="7">Sensor histidine kinase</fullName>
    </submittedName>
</protein>
<name>A0ABW2GC32_9ACTN</name>
<feature type="transmembrane region" description="Helical" evidence="5">
    <location>
        <begin position="68"/>
        <end position="86"/>
    </location>
</feature>
<dbReference type="Pfam" id="PF07730">
    <property type="entry name" value="HisKA_3"/>
    <property type="match status" value="1"/>
</dbReference>
<comment type="caution">
    <text evidence="7">The sequence shown here is derived from an EMBL/GenBank/DDBJ whole genome shotgun (WGS) entry which is preliminary data.</text>
</comment>
<evidence type="ECO:0000259" key="6">
    <source>
        <dbReference type="SMART" id="SM00387"/>
    </source>
</evidence>
<dbReference type="Pfam" id="PF02518">
    <property type="entry name" value="HATPase_c"/>
    <property type="match status" value="1"/>
</dbReference>
<evidence type="ECO:0000256" key="4">
    <source>
        <dbReference type="SAM" id="MobiDB-lite"/>
    </source>
</evidence>
<evidence type="ECO:0000256" key="3">
    <source>
        <dbReference type="ARBA" id="ARBA00023012"/>
    </source>
</evidence>
<evidence type="ECO:0000313" key="8">
    <source>
        <dbReference type="Proteomes" id="UP001596413"/>
    </source>
</evidence>
<dbReference type="Proteomes" id="UP001596413">
    <property type="component" value="Unassembled WGS sequence"/>
</dbReference>
<evidence type="ECO:0000256" key="5">
    <source>
        <dbReference type="SAM" id="Phobius"/>
    </source>
</evidence>
<dbReference type="EMBL" id="JBHSZO010000004">
    <property type="protein sequence ID" value="MFC7217246.1"/>
    <property type="molecule type" value="Genomic_DNA"/>
</dbReference>
<dbReference type="CDD" id="cd16917">
    <property type="entry name" value="HATPase_UhpB-NarQ-NarX-like"/>
    <property type="match status" value="1"/>
</dbReference>
<gene>
    <name evidence="7" type="ORF">ACFQLX_03525</name>
</gene>
<keyword evidence="3" id="KW-0902">Two-component regulatory system</keyword>
<dbReference type="SMART" id="SM00387">
    <property type="entry name" value="HATPase_c"/>
    <property type="match status" value="1"/>
</dbReference>
<reference evidence="8" key="1">
    <citation type="journal article" date="2019" name="Int. J. Syst. Evol. Microbiol.">
        <title>The Global Catalogue of Microorganisms (GCM) 10K type strain sequencing project: providing services to taxonomists for standard genome sequencing and annotation.</title>
        <authorList>
            <consortium name="The Broad Institute Genomics Platform"/>
            <consortium name="The Broad Institute Genome Sequencing Center for Infectious Disease"/>
            <person name="Wu L."/>
            <person name="Ma J."/>
        </authorList>
    </citation>
    <scope>NUCLEOTIDE SEQUENCE [LARGE SCALE GENOMIC DNA]</scope>
    <source>
        <strain evidence="8">CGMCC 1.13681</strain>
    </source>
</reference>
<keyword evidence="1" id="KW-0808">Transferase</keyword>
<dbReference type="SUPFAM" id="SSF55874">
    <property type="entry name" value="ATPase domain of HSP90 chaperone/DNA topoisomerase II/histidine kinase"/>
    <property type="match status" value="1"/>
</dbReference>
<dbReference type="InterPro" id="IPR050482">
    <property type="entry name" value="Sensor_HK_TwoCompSys"/>
</dbReference>
<feature type="domain" description="Histidine kinase/HSP90-like ATPase" evidence="6">
    <location>
        <begin position="334"/>
        <end position="435"/>
    </location>
</feature>
<feature type="transmembrane region" description="Helical" evidence="5">
    <location>
        <begin position="171"/>
        <end position="191"/>
    </location>
</feature>
<dbReference type="RefSeq" id="WP_386411786.1">
    <property type="nucleotide sequence ID" value="NZ_JBHSZO010000004.1"/>
</dbReference>
<feature type="transmembrane region" description="Helical" evidence="5">
    <location>
        <begin position="121"/>
        <end position="138"/>
    </location>
</feature>
<dbReference type="InterPro" id="IPR036890">
    <property type="entry name" value="HATPase_C_sf"/>
</dbReference>
<feature type="region of interest" description="Disordered" evidence="4">
    <location>
        <begin position="1"/>
        <end position="24"/>
    </location>
</feature>
<keyword evidence="5" id="KW-1133">Transmembrane helix</keyword>
<dbReference type="InterPro" id="IPR003594">
    <property type="entry name" value="HATPase_dom"/>
</dbReference>
<dbReference type="PANTHER" id="PTHR24421">
    <property type="entry name" value="NITRATE/NITRITE SENSOR PROTEIN NARX-RELATED"/>
    <property type="match status" value="1"/>
</dbReference>
<proteinExistence type="predicted"/>
<keyword evidence="2 7" id="KW-0418">Kinase</keyword>